<evidence type="ECO:0000313" key="5">
    <source>
        <dbReference type="Proteomes" id="UP000034085"/>
    </source>
</evidence>
<dbReference type="OrthoDB" id="4393730at2"/>
<accession>A0A0F6REQ9</accession>
<comment type="similarity">
    <text evidence="2">Belongs to the bacterial solute-binding protein 1 family.</text>
</comment>
<proteinExistence type="inferred from homology"/>
<dbReference type="InterPro" id="IPR050490">
    <property type="entry name" value="Bact_solute-bd_prot1"/>
</dbReference>
<organism evidence="4 5">
    <name type="scientific">Citrobacter amalonaticus Y19</name>
    <dbReference type="NCBI Taxonomy" id="1261127"/>
    <lineage>
        <taxon>Bacteria</taxon>
        <taxon>Pseudomonadati</taxon>
        <taxon>Pseudomonadota</taxon>
        <taxon>Gammaproteobacteria</taxon>
        <taxon>Enterobacterales</taxon>
        <taxon>Enterobacteriaceae</taxon>
        <taxon>Citrobacter</taxon>
    </lineage>
</organism>
<dbReference type="GO" id="GO:0030288">
    <property type="term" value="C:outer membrane-bounded periplasmic space"/>
    <property type="evidence" value="ECO:0007669"/>
    <property type="project" value="UniProtKB-ARBA"/>
</dbReference>
<dbReference type="PANTHER" id="PTHR43649:SF30">
    <property type="entry name" value="ABC TRANSPORTER SUBSTRATE-BINDING PROTEIN"/>
    <property type="match status" value="1"/>
</dbReference>
<evidence type="ECO:0000313" key="4">
    <source>
        <dbReference type="EMBL" id="AKE58498.1"/>
    </source>
</evidence>
<dbReference type="HOGENOM" id="CLU_031285_3_1_6"/>
<dbReference type="PANTHER" id="PTHR43649">
    <property type="entry name" value="ARABINOSE-BINDING PROTEIN-RELATED"/>
    <property type="match status" value="1"/>
</dbReference>
<sequence>MFKPLNTRLQALTLSCALAFSGSALAKEKIDFMFPAPVDGKLTMEMTRVINVFNESQQDVEVRGIFTGNYDTTKIKAESAQKAGQPPALVIMSANFTTDLALKDEILPMDELFRFGNQKAGPFLLNEFWPAMHKNAQVMGVTYAIPFHNSTPILYYNKALFDQAGITQPPQTWAELQADAKKLTDESKGQWGVMLPSTNDDYGGWIFSALVRANGGKYFNEDYPGEVYYNAPSTIGALRFWQDLIYQDKVMPSGVLNSKQISAAFFSGKVGMAMLSTGALGFMRENTKDFELGVAMLPAKEQRAVPIGGASLVSFKGISDAQKKAAYQFLSWLVSPQVNGEWSRFTGYFSPRKAAYDTPEMKAYMQQDPRAAIALEQLKYAHPWYSTYETVAVRKAMENQLAAVVNDPKVTPEAAVKAAQQEADTLMKPYVDKSALAQVK</sequence>
<evidence type="ECO:0000256" key="1">
    <source>
        <dbReference type="ARBA" id="ARBA00004418"/>
    </source>
</evidence>
<dbReference type="InterPro" id="IPR006059">
    <property type="entry name" value="SBP"/>
</dbReference>
<dbReference type="Gene3D" id="3.40.190.10">
    <property type="entry name" value="Periplasmic binding protein-like II"/>
    <property type="match status" value="2"/>
</dbReference>
<dbReference type="CDD" id="cd14748">
    <property type="entry name" value="PBP2_UgpB"/>
    <property type="match status" value="1"/>
</dbReference>
<dbReference type="RefSeq" id="WP_046478789.1">
    <property type="nucleotide sequence ID" value="NZ_CP011132.1"/>
</dbReference>
<dbReference type="Proteomes" id="UP000034085">
    <property type="component" value="Chromosome"/>
</dbReference>
<dbReference type="SUPFAM" id="SSF53850">
    <property type="entry name" value="Periplasmic binding protein-like II"/>
    <property type="match status" value="1"/>
</dbReference>
<comment type="subcellular location">
    <subcellularLocation>
        <location evidence="1">Periplasm</location>
    </subcellularLocation>
</comment>
<reference evidence="4 5" key="1">
    <citation type="journal article" date="2013" name="Appl. Microbiol. Biotechnol.">
        <title>Glycerol assimilation and production of 1,3-propanediol by Citrobacter amalonaticus Y19.</title>
        <authorList>
            <person name="Ainala S.K."/>
            <person name="Ashok S."/>
            <person name="Ko Y."/>
            <person name="Park S."/>
        </authorList>
    </citation>
    <scope>NUCLEOTIDE SEQUENCE [LARGE SCALE GENOMIC DNA]</scope>
    <source>
        <strain evidence="4 5">Y19</strain>
    </source>
</reference>
<feature type="signal peptide" evidence="3">
    <location>
        <begin position="1"/>
        <end position="26"/>
    </location>
</feature>
<feature type="chain" id="PRO_5002508994" evidence="3">
    <location>
        <begin position="27"/>
        <end position="440"/>
    </location>
</feature>
<dbReference type="Pfam" id="PF13416">
    <property type="entry name" value="SBP_bac_8"/>
    <property type="match status" value="1"/>
</dbReference>
<dbReference type="AlphaFoldDB" id="A0A0F6REQ9"/>
<protein>
    <submittedName>
        <fullName evidence="4">ABC transporter substrate-binding protein</fullName>
    </submittedName>
</protein>
<gene>
    <name evidence="4" type="ORF">F384_04705</name>
</gene>
<name>A0A0F6REQ9_CITAM</name>
<dbReference type="EMBL" id="CP011132">
    <property type="protein sequence ID" value="AKE58498.1"/>
    <property type="molecule type" value="Genomic_DNA"/>
</dbReference>
<dbReference type="KEGG" id="cama:F384_04705"/>
<evidence type="ECO:0000256" key="3">
    <source>
        <dbReference type="SAM" id="SignalP"/>
    </source>
</evidence>
<dbReference type="PATRIC" id="fig|1261127.3.peg.960"/>
<keyword evidence="3" id="KW-0732">Signal</keyword>
<evidence type="ECO:0000256" key="2">
    <source>
        <dbReference type="ARBA" id="ARBA00008520"/>
    </source>
</evidence>